<accession>A0ABV8CDV8</accession>
<keyword evidence="3" id="KW-1185">Reference proteome</keyword>
<evidence type="ECO:0000313" key="2">
    <source>
        <dbReference type="EMBL" id="MFC3908122.1"/>
    </source>
</evidence>
<dbReference type="Pfam" id="PF00078">
    <property type="entry name" value="RVT_1"/>
    <property type="match status" value="1"/>
</dbReference>
<dbReference type="InterPro" id="IPR043502">
    <property type="entry name" value="DNA/RNA_pol_sf"/>
</dbReference>
<reference evidence="3" key="1">
    <citation type="journal article" date="2019" name="Int. J. Syst. Evol. Microbiol.">
        <title>The Global Catalogue of Microorganisms (GCM) 10K type strain sequencing project: providing services to taxonomists for standard genome sequencing and annotation.</title>
        <authorList>
            <consortium name="The Broad Institute Genomics Platform"/>
            <consortium name="The Broad Institute Genome Sequencing Center for Infectious Disease"/>
            <person name="Wu L."/>
            <person name="Ma J."/>
        </authorList>
    </citation>
    <scope>NUCLEOTIDE SEQUENCE [LARGE SCALE GENOMIC DNA]</scope>
    <source>
        <strain evidence="3">CCUG 59858</strain>
    </source>
</reference>
<dbReference type="GO" id="GO:0003964">
    <property type="term" value="F:RNA-directed DNA polymerase activity"/>
    <property type="evidence" value="ECO:0007669"/>
    <property type="project" value="UniProtKB-KW"/>
</dbReference>
<dbReference type="InterPro" id="IPR000477">
    <property type="entry name" value="RT_dom"/>
</dbReference>
<gene>
    <name evidence="2" type="ORF">ACFORL_03390</name>
</gene>
<name>A0ABV8CDV8_9GAMM</name>
<proteinExistence type="predicted"/>
<dbReference type="SUPFAM" id="SSF56672">
    <property type="entry name" value="DNA/RNA polymerases"/>
    <property type="match status" value="1"/>
</dbReference>
<dbReference type="Proteomes" id="UP001595758">
    <property type="component" value="Unassembled WGS sequence"/>
</dbReference>
<dbReference type="RefSeq" id="WP_382341126.1">
    <property type="nucleotide sequence ID" value="NZ_JBHSAB010000003.1"/>
</dbReference>
<keyword evidence="2" id="KW-0808">Transferase</keyword>
<comment type="caution">
    <text evidence="2">The sequence shown here is derived from an EMBL/GenBank/DDBJ whole genome shotgun (WGS) entry which is preliminary data.</text>
</comment>
<protein>
    <submittedName>
        <fullName evidence="2">Reverse transcriptase domain-containing protein</fullName>
    </submittedName>
</protein>
<keyword evidence="2" id="KW-0695">RNA-directed DNA polymerase</keyword>
<dbReference type="PROSITE" id="PS50878">
    <property type="entry name" value="RT_POL"/>
    <property type="match status" value="1"/>
</dbReference>
<evidence type="ECO:0000313" key="3">
    <source>
        <dbReference type="Proteomes" id="UP001595758"/>
    </source>
</evidence>
<feature type="domain" description="Reverse transcriptase" evidence="1">
    <location>
        <begin position="1"/>
        <end position="98"/>
    </location>
</feature>
<dbReference type="EMBL" id="JBHSAB010000003">
    <property type="protein sequence ID" value="MFC3908122.1"/>
    <property type="molecule type" value="Genomic_DNA"/>
</dbReference>
<sequence>MSFKSLNIVAHYVLDEWLEETVIPLMRGKVKVFRYADDLVICCQYETDAQRLRNVLGKRLSKYRLNLNEEKMKMVPFSKRKQRHGTKQGSFDFLGFTFYLAKSCRGRTIPKLKTSGKRYLINKPFYQVPKSEK</sequence>
<keyword evidence="2" id="KW-0548">Nucleotidyltransferase</keyword>
<organism evidence="2 3">
    <name type="scientific">Legionella dresdenensis</name>
    <dbReference type="NCBI Taxonomy" id="450200"/>
    <lineage>
        <taxon>Bacteria</taxon>
        <taxon>Pseudomonadati</taxon>
        <taxon>Pseudomonadota</taxon>
        <taxon>Gammaproteobacteria</taxon>
        <taxon>Legionellales</taxon>
        <taxon>Legionellaceae</taxon>
        <taxon>Legionella</taxon>
    </lineage>
</organism>
<evidence type="ECO:0000259" key="1">
    <source>
        <dbReference type="PROSITE" id="PS50878"/>
    </source>
</evidence>